<evidence type="ECO:0000313" key="1">
    <source>
        <dbReference type="EMBL" id="CAK0902843.1"/>
    </source>
</evidence>
<evidence type="ECO:0000313" key="2">
    <source>
        <dbReference type="Proteomes" id="UP001189429"/>
    </source>
</evidence>
<dbReference type="EMBL" id="CAUYUJ010021127">
    <property type="protein sequence ID" value="CAK0902843.1"/>
    <property type="molecule type" value="Genomic_DNA"/>
</dbReference>
<keyword evidence="2" id="KW-1185">Reference proteome</keyword>
<comment type="caution">
    <text evidence="1">The sequence shown here is derived from an EMBL/GenBank/DDBJ whole genome shotgun (WGS) entry which is preliminary data.</text>
</comment>
<feature type="non-terminal residue" evidence="1">
    <location>
        <position position="356"/>
    </location>
</feature>
<proteinExistence type="predicted"/>
<evidence type="ECO:0008006" key="3">
    <source>
        <dbReference type="Google" id="ProtNLM"/>
    </source>
</evidence>
<name>A0ABN9XSP1_9DINO</name>
<reference evidence="1" key="1">
    <citation type="submission" date="2023-10" db="EMBL/GenBank/DDBJ databases">
        <authorList>
            <person name="Chen Y."/>
            <person name="Shah S."/>
            <person name="Dougan E. K."/>
            <person name="Thang M."/>
            <person name="Chan C."/>
        </authorList>
    </citation>
    <scope>NUCLEOTIDE SEQUENCE [LARGE SCALE GENOMIC DNA]</scope>
</reference>
<dbReference type="Proteomes" id="UP001189429">
    <property type="component" value="Unassembled WGS sequence"/>
</dbReference>
<sequence>MSFMKLLPQDASPYEDFSEALNFAKLSPDTRKVWAAALGEDNLQEGIFIAAFRDADFVQAAGRSDASPVVKMRINIFVNVLCQAHGMDVSDVFAPAMPPAPPTLGGALATAAEESTKGEEDAVSLRVREIFDQGCKLVFKPRPDSEIRAARAKWTAANKLEPERSVNPSNNQISILLSLKSVDWNMLGFDMGVFGPFDARRQRHMMLKAHRFGPDGVYHPFEMSGALDLDDWKQAWDFATTGFVMTEALERGVADAYKAHFFKLCENYKEAWWVCAQADWEFRMEWCVEERRRQEEFSRQHTSVSTFDPSMPWNSEQARKWINSAESVKNPSWVSRQAALAGPQASRTASCGAAAS</sequence>
<protein>
    <recommendedName>
        <fullName evidence="3">Selenoprotein O</fullName>
    </recommendedName>
</protein>
<accession>A0ABN9XSP1</accession>
<organism evidence="1 2">
    <name type="scientific">Prorocentrum cordatum</name>
    <dbReference type="NCBI Taxonomy" id="2364126"/>
    <lineage>
        <taxon>Eukaryota</taxon>
        <taxon>Sar</taxon>
        <taxon>Alveolata</taxon>
        <taxon>Dinophyceae</taxon>
        <taxon>Prorocentrales</taxon>
        <taxon>Prorocentraceae</taxon>
        <taxon>Prorocentrum</taxon>
    </lineage>
</organism>
<gene>
    <name evidence="1" type="ORF">PCOR1329_LOCUS79331</name>
</gene>